<sequence length="195" mass="20571">LFSGAALALPSRLNERVARRARSTNPLIHIEEGFARIGHGHSEVSHNVTFSSNWAGAVLVSPPTGESFNSAVGTFTIPNPSNPGGQSDASASAWVGIDGDTATAAILQAGVDFTVSTSGAVTYDAWYEWFPNPATDFTGFPMSAGDSVTVTIQSTSPTNGSVTLENNTQQKSVTKALTSANQYGYSCWPKRRVDR</sequence>
<evidence type="ECO:0000313" key="1">
    <source>
        <dbReference type="EMBL" id="KAE9389973.1"/>
    </source>
</evidence>
<dbReference type="AlphaFoldDB" id="A0A6A4GX15"/>
<name>A0A6A4GX15_9AGAR</name>
<reference evidence="1" key="1">
    <citation type="journal article" date="2019" name="Environ. Microbiol.">
        <title>Fungal ecological strategies reflected in gene transcription - a case study of two litter decomposers.</title>
        <authorList>
            <person name="Barbi F."/>
            <person name="Kohler A."/>
            <person name="Barry K."/>
            <person name="Baskaran P."/>
            <person name="Daum C."/>
            <person name="Fauchery L."/>
            <person name="Ihrmark K."/>
            <person name="Kuo A."/>
            <person name="LaButti K."/>
            <person name="Lipzen A."/>
            <person name="Morin E."/>
            <person name="Grigoriev I.V."/>
            <person name="Henrissat B."/>
            <person name="Lindahl B."/>
            <person name="Martin F."/>
        </authorList>
    </citation>
    <scope>NUCLEOTIDE SEQUENCE</scope>
    <source>
        <strain evidence="1">JB14</strain>
    </source>
</reference>
<dbReference type="PRINTS" id="PR00977">
    <property type="entry name" value="SCYTLDPTASE"/>
</dbReference>
<dbReference type="GO" id="GO:0070007">
    <property type="term" value="F:glutamic-type endopeptidase activity"/>
    <property type="evidence" value="ECO:0007669"/>
    <property type="project" value="InterPro"/>
</dbReference>
<dbReference type="InterPro" id="IPR000250">
    <property type="entry name" value="Peptidase_G1"/>
</dbReference>
<dbReference type="PANTHER" id="PTHR37536">
    <property type="entry name" value="PUTATIVE (AFU_ORTHOLOGUE AFUA_3G02970)-RELATED"/>
    <property type="match status" value="1"/>
</dbReference>
<dbReference type="Gene3D" id="2.60.120.700">
    <property type="entry name" value="Peptidase G1"/>
    <property type="match status" value="1"/>
</dbReference>
<dbReference type="CDD" id="cd13426">
    <property type="entry name" value="Peptidase_G1"/>
    <property type="match status" value="1"/>
</dbReference>
<dbReference type="SUPFAM" id="SSF49899">
    <property type="entry name" value="Concanavalin A-like lectins/glucanases"/>
    <property type="match status" value="1"/>
</dbReference>
<dbReference type="GO" id="GO:0006508">
    <property type="term" value="P:proteolysis"/>
    <property type="evidence" value="ECO:0007669"/>
    <property type="project" value="InterPro"/>
</dbReference>
<dbReference type="EMBL" id="ML769675">
    <property type="protein sequence ID" value="KAE9389973.1"/>
    <property type="molecule type" value="Genomic_DNA"/>
</dbReference>
<evidence type="ECO:0000313" key="2">
    <source>
        <dbReference type="Proteomes" id="UP000799118"/>
    </source>
</evidence>
<dbReference type="Pfam" id="PF01828">
    <property type="entry name" value="Peptidase_A4"/>
    <property type="match status" value="1"/>
</dbReference>
<keyword evidence="2" id="KW-1185">Reference proteome</keyword>
<protein>
    <submittedName>
        <fullName evidence="1">Concanavalin A-like lectin/glucanase</fullName>
    </submittedName>
</protein>
<dbReference type="InterPro" id="IPR013320">
    <property type="entry name" value="ConA-like_dom_sf"/>
</dbReference>
<feature type="non-terminal residue" evidence="1">
    <location>
        <position position="1"/>
    </location>
</feature>
<dbReference type="PANTHER" id="PTHR37536:SF1">
    <property type="entry name" value="ASPERGILLOPEPSIN, PUTAITVE (AFU_ORTHOLOGUE AFUA_7G01200)"/>
    <property type="match status" value="1"/>
</dbReference>
<gene>
    <name evidence="1" type="ORF">BT96DRAFT_1066273</name>
</gene>
<organism evidence="1 2">
    <name type="scientific">Gymnopus androsaceus JB14</name>
    <dbReference type="NCBI Taxonomy" id="1447944"/>
    <lineage>
        <taxon>Eukaryota</taxon>
        <taxon>Fungi</taxon>
        <taxon>Dikarya</taxon>
        <taxon>Basidiomycota</taxon>
        <taxon>Agaricomycotina</taxon>
        <taxon>Agaricomycetes</taxon>
        <taxon>Agaricomycetidae</taxon>
        <taxon>Agaricales</taxon>
        <taxon>Marasmiineae</taxon>
        <taxon>Omphalotaceae</taxon>
        <taxon>Gymnopus</taxon>
    </lineage>
</organism>
<accession>A0A6A4GX15</accession>
<proteinExistence type="predicted"/>
<dbReference type="OrthoDB" id="2862635at2759"/>
<dbReference type="InterPro" id="IPR038656">
    <property type="entry name" value="Peptidase_G1_sf"/>
</dbReference>
<dbReference type="Proteomes" id="UP000799118">
    <property type="component" value="Unassembled WGS sequence"/>
</dbReference>